<feature type="domain" description="D-apionate lactonase N-terminal" evidence="1">
    <location>
        <begin position="8"/>
        <end position="230"/>
    </location>
</feature>
<dbReference type="AlphaFoldDB" id="A0A3P1CEE4"/>
<protein>
    <submittedName>
        <fullName evidence="4">Uncharacterized protein</fullName>
    </submittedName>
</protein>
<dbReference type="InterPro" id="IPR058787">
    <property type="entry name" value="ApnL_M"/>
</dbReference>
<accession>A0A3P1CEE4</accession>
<dbReference type="Pfam" id="PF25838">
    <property type="entry name" value="Apionate_lact_M"/>
    <property type="match status" value="1"/>
</dbReference>
<evidence type="ECO:0000259" key="3">
    <source>
        <dbReference type="Pfam" id="PF25839"/>
    </source>
</evidence>
<comment type="caution">
    <text evidence="4">The sequence shown here is derived from an EMBL/GenBank/DDBJ whole genome shotgun (WGS) entry which is preliminary data.</text>
</comment>
<dbReference type="Pfam" id="PF25839">
    <property type="entry name" value="Apionate_lact_C"/>
    <property type="match status" value="1"/>
</dbReference>
<dbReference type="RefSeq" id="WP_124909378.1">
    <property type="nucleotide sequence ID" value="NZ_RQJP01000005.1"/>
</dbReference>
<feature type="domain" description="D-apionate lactonase C-terminal" evidence="3">
    <location>
        <begin position="555"/>
        <end position="636"/>
    </location>
</feature>
<evidence type="ECO:0000313" key="5">
    <source>
        <dbReference type="Proteomes" id="UP000274271"/>
    </source>
</evidence>
<dbReference type="EMBL" id="RQJP01000005">
    <property type="protein sequence ID" value="RRB11711.1"/>
    <property type="molecule type" value="Genomic_DNA"/>
</dbReference>
<feature type="domain" description="D-apionate lactonase TIM barrel" evidence="2">
    <location>
        <begin position="271"/>
        <end position="537"/>
    </location>
</feature>
<dbReference type="InterPro" id="IPR058788">
    <property type="entry name" value="ApnL_N"/>
</dbReference>
<organism evidence="4 5">
    <name type="scientific">Larkinella knui</name>
    <dbReference type="NCBI Taxonomy" id="2025310"/>
    <lineage>
        <taxon>Bacteria</taxon>
        <taxon>Pseudomonadati</taxon>
        <taxon>Bacteroidota</taxon>
        <taxon>Cytophagia</taxon>
        <taxon>Cytophagales</taxon>
        <taxon>Spirosomataceae</taxon>
        <taxon>Larkinella</taxon>
    </lineage>
</organism>
<dbReference type="OrthoDB" id="931854at2"/>
<name>A0A3P1CEE4_9BACT</name>
<dbReference type="Pfam" id="PF25837">
    <property type="entry name" value="Apionate_lact_N"/>
    <property type="match status" value="1"/>
</dbReference>
<sequence>MYSPSLIRYGRQRPLAEPRTLRAGPLTMLYENGFLRYIRLGNHEVVRMIYHAVRDHNWATATCTIENETVDQWADSFRIQYTCLCRNATVNLRWTCEIAGDPDGTIHFAIDGEVLSEFSRNRAGFCVLHPIPECAGQPCTLTHPDGSQSVAAFPRAISPHQPFLTIREMQWPTVNGGAAVLWFVGDIFESEDQRNWADASYKTYCTPSARPFPVTLKTGETIQQSVELRLIGPVSGPLDFQADPAEITIAFGSPSASLPVIGLGANPEVLTDPVIQLLKEARFHHLRVEVNFQKPDWPETYQKAIDDAVQLDLKLEIALIFNQLANYELYSFLKEPVDPSLVYSVSIFSNFAKSTPASLLEQVVSPIRQAFPNAQIGAGTDAFFVAVNRQTPPLETVDFISYAISPQAHAIDTLTLIENVSAQADTVRDARHWIPNVHVSPVTLRPRSNPDVTGKAPDSAMNQMPFSVDPRQMSLFGAAWTLASLKELIQAKARSVTYYETIGEQGIMQGDFPSAYPDQFFSETGMVFPMYWVFRLANGFRDGQVVPTVSSRPLNAEALCLQKGPKAVLMLANLTNEPQTVVVPVNRTVVVRLLDETSFSKACFSPASFWEESAQSLSPEKAKPLRLRLAPYATVFAEWETSD</sequence>
<keyword evidence="5" id="KW-1185">Reference proteome</keyword>
<evidence type="ECO:0000259" key="2">
    <source>
        <dbReference type="Pfam" id="PF25838"/>
    </source>
</evidence>
<gene>
    <name evidence="4" type="ORF">EHT87_24910</name>
</gene>
<dbReference type="InterPro" id="IPR058789">
    <property type="entry name" value="ApnL_C"/>
</dbReference>
<dbReference type="Proteomes" id="UP000274271">
    <property type="component" value="Unassembled WGS sequence"/>
</dbReference>
<evidence type="ECO:0000259" key="1">
    <source>
        <dbReference type="Pfam" id="PF25837"/>
    </source>
</evidence>
<evidence type="ECO:0000313" key="4">
    <source>
        <dbReference type="EMBL" id="RRB11711.1"/>
    </source>
</evidence>
<reference evidence="4 5" key="1">
    <citation type="submission" date="2018-11" db="EMBL/GenBank/DDBJ databases">
        <authorList>
            <person name="Zhou Z."/>
            <person name="Wang G."/>
        </authorList>
    </citation>
    <scope>NUCLEOTIDE SEQUENCE [LARGE SCALE GENOMIC DNA]</scope>
    <source>
        <strain evidence="4 5">KCTC42998</strain>
    </source>
</reference>
<proteinExistence type="predicted"/>